<accession>K4JR19</accession>
<evidence type="ECO:0000256" key="1">
    <source>
        <dbReference type="SAM" id="Phobius"/>
    </source>
</evidence>
<keyword evidence="1" id="KW-1133">Transmembrane helix</keyword>
<name>K4JR19_9CAUD</name>
<feature type="transmembrane region" description="Helical" evidence="1">
    <location>
        <begin position="15"/>
        <end position="34"/>
    </location>
</feature>
<proteinExistence type="predicted"/>
<evidence type="ECO:0000313" key="2">
    <source>
        <dbReference type="EMBL" id="AFU86735.1"/>
    </source>
</evidence>
<organism evidence="2 3">
    <name type="scientific">Caulobacter phage CcrRogue</name>
    <dbReference type="NCBI Taxonomy" id="2927986"/>
    <lineage>
        <taxon>Viruses</taxon>
        <taxon>Duplodnaviria</taxon>
        <taxon>Heunggongvirae</taxon>
        <taxon>Uroviricota</taxon>
        <taxon>Caudoviricetes</taxon>
        <taxon>Jeanschmidtviridae</taxon>
        <taxon>Poindextervirus</taxon>
        <taxon>Poindextervirus rogue</taxon>
    </lineage>
</organism>
<keyword evidence="1" id="KW-0472">Membrane</keyword>
<dbReference type="KEGG" id="vg:13996034"/>
<protein>
    <submittedName>
        <fullName evidence="2">Uncharacterized protein</fullName>
    </submittedName>
</protein>
<gene>
    <name evidence="2" type="ORF">CcrRogue_gp253</name>
</gene>
<feature type="transmembrane region" description="Helical" evidence="1">
    <location>
        <begin position="54"/>
        <end position="72"/>
    </location>
</feature>
<keyword evidence="3" id="KW-1185">Reference proteome</keyword>
<feature type="transmembrane region" description="Helical" evidence="1">
    <location>
        <begin position="78"/>
        <end position="95"/>
    </location>
</feature>
<sequence length="107" mass="11634">MPIEVPWSPQDAELWFGYAMTTSAGLWFLIGLFFAVKDYDKWRSGIEGPVSRAIYAIVVVIAGTGFGMLFFLPLLAMALTALALGGPILLLVWSLRSLGRLVLTKAG</sequence>
<dbReference type="Proteomes" id="UP000000461">
    <property type="component" value="Segment"/>
</dbReference>
<keyword evidence="1" id="KW-0812">Transmembrane</keyword>
<reference evidence="2 3" key="1">
    <citation type="journal article" date="2012" name="BMC Genomics">
        <title>The Caulobacter crescentus phage phiCbK: genomics of a canonical phage.</title>
        <authorList>
            <person name="Gill J.J."/>
            <person name="Berry J.D."/>
            <person name="Russell W.K."/>
            <person name="Lessor L."/>
            <person name="Escobar Garcia D.A."/>
            <person name="Hernandez D."/>
            <person name="Kane A."/>
            <person name="Keene J."/>
            <person name="Maddox M."/>
            <person name="Martin R."/>
            <person name="Mohan S."/>
            <person name="Thorn A.M."/>
            <person name="Russell D.H."/>
            <person name="Young R."/>
        </authorList>
    </citation>
    <scope>NUCLEOTIDE SEQUENCE [LARGE SCALE GENOMIC DNA]</scope>
</reference>
<evidence type="ECO:0000313" key="3">
    <source>
        <dbReference type="Proteomes" id="UP000000461"/>
    </source>
</evidence>
<dbReference type="EMBL" id="JX100814">
    <property type="protein sequence ID" value="AFU86735.1"/>
    <property type="molecule type" value="Genomic_DNA"/>
</dbReference>